<dbReference type="RefSeq" id="WP_166875444.1">
    <property type="nucleotide sequence ID" value="NZ_WHJH01000013.1"/>
</dbReference>
<proteinExistence type="predicted"/>
<gene>
    <name evidence="1" type="ORF">F2P45_13215</name>
</gene>
<name>A0ABX0NT49_9BURK</name>
<accession>A0ABX0NT49</accession>
<evidence type="ECO:0000313" key="1">
    <source>
        <dbReference type="EMBL" id="NHZ89965.1"/>
    </source>
</evidence>
<keyword evidence="2" id="KW-1185">Reference proteome</keyword>
<reference evidence="1 2" key="1">
    <citation type="submission" date="2019-10" db="EMBL/GenBank/DDBJ databases">
        <title>Taxonomy of Antarctic Massilia spp.: description of Massilia rubra sp. nov., Massilia aquatica sp. nov., Massilia mucilaginosa sp. nov., Massilia frigida sp. nov. isolated from streams, lakes and regoliths.</title>
        <authorList>
            <person name="Holochova P."/>
            <person name="Sedlacek I."/>
            <person name="Kralova S."/>
            <person name="Maslanova I."/>
            <person name="Busse H.-J."/>
            <person name="Stankova E."/>
            <person name="Vrbovska V."/>
            <person name="Kovarovic V."/>
            <person name="Bartak M."/>
            <person name="Svec P."/>
            <person name="Pantucek R."/>
        </authorList>
    </citation>
    <scope>NUCLEOTIDE SEQUENCE [LARGE SCALE GENOMIC DNA]</scope>
    <source>
        <strain evidence="1 2">CCM 8733</strain>
    </source>
</reference>
<comment type="caution">
    <text evidence="1">The sequence shown here is derived from an EMBL/GenBank/DDBJ whole genome shotgun (WGS) entry which is preliminary data.</text>
</comment>
<dbReference type="Proteomes" id="UP000609726">
    <property type="component" value="Unassembled WGS sequence"/>
</dbReference>
<organism evidence="1 2">
    <name type="scientific">Massilia mucilaginosa</name>
    <dbReference type="NCBI Taxonomy" id="2609282"/>
    <lineage>
        <taxon>Bacteria</taxon>
        <taxon>Pseudomonadati</taxon>
        <taxon>Pseudomonadota</taxon>
        <taxon>Betaproteobacteria</taxon>
        <taxon>Burkholderiales</taxon>
        <taxon>Oxalobacteraceae</taxon>
        <taxon>Telluria group</taxon>
        <taxon>Massilia</taxon>
    </lineage>
</organism>
<protein>
    <submittedName>
        <fullName evidence="1">Uncharacterized protein</fullName>
    </submittedName>
</protein>
<evidence type="ECO:0000313" key="2">
    <source>
        <dbReference type="Proteomes" id="UP000609726"/>
    </source>
</evidence>
<sequence length="189" mass="20540">MTSPHPCTPNLIDQQKAFNGYVRHVWNSMLAGTRQTDEGIMRLYELFEKDEISMPGHAQAPASGALPSRGPGGVREAVFRPALRTHFARLTMQFLFQIDDIFMITGRGCVLVPGVPFAFPAVIRAGTRIVIVSPAGERLDTVIAGCEMIHRGTPSSHAPICLPLNVPKEMLALGSRVYLAQSGDQQSDG</sequence>
<dbReference type="EMBL" id="WHJH01000013">
    <property type="protein sequence ID" value="NHZ89965.1"/>
    <property type="molecule type" value="Genomic_DNA"/>
</dbReference>